<dbReference type="EMBL" id="JYFE01000042">
    <property type="protein sequence ID" value="KIT15857.1"/>
    <property type="molecule type" value="Genomic_DNA"/>
</dbReference>
<accession>A0A0D1CM83</accession>
<dbReference type="RefSeq" id="WP_043919236.1">
    <property type="nucleotide sequence ID" value="NZ_FZPF01000005.1"/>
</dbReference>
<dbReference type="AlphaFoldDB" id="A0A0D1CM83"/>
<keyword evidence="3" id="KW-1185">Reference proteome</keyword>
<dbReference type="PROSITE" id="PS51257">
    <property type="entry name" value="PROKAR_LIPOPROTEIN"/>
    <property type="match status" value="1"/>
</dbReference>
<evidence type="ECO:0008006" key="4">
    <source>
        <dbReference type="Google" id="ProtNLM"/>
    </source>
</evidence>
<proteinExistence type="predicted"/>
<feature type="signal peptide" evidence="1">
    <location>
        <begin position="1"/>
        <end position="19"/>
    </location>
</feature>
<dbReference type="STRING" id="935700.jaqu_24370"/>
<sequence>MKLRLTLAATLLTFVAACSTEQVVDNTVDTTFWTGKTVVKTGIGAGKLAVKGGHAIATRGE</sequence>
<dbReference type="PATRIC" id="fig|935700.4.peg.2509"/>
<evidence type="ECO:0000313" key="3">
    <source>
        <dbReference type="Proteomes" id="UP000032232"/>
    </source>
</evidence>
<dbReference type="Proteomes" id="UP000032232">
    <property type="component" value="Unassembled WGS sequence"/>
</dbReference>
<keyword evidence="1" id="KW-0732">Signal</keyword>
<name>A0A0D1CM83_9RHOB</name>
<feature type="chain" id="PRO_5002228813" description="Lipoprotein" evidence="1">
    <location>
        <begin position="20"/>
        <end position="61"/>
    </location>
</feature>
<comment type="caution">
    <text evidence="2">The sequence shown here is derived from an EMBL/GenBank/DDBJ whole genome shotgun (WGS) entry which is preliminary data.</text>
</comment>
<evidence type="ECO:0000256" key="1">
    <source>
        <dbReference type="SAM" id="SignalP"/>
    </source>
</evidence>
<reference evidence="2 3" key="1">
    <citation type="submission" date="2015-02" db="EMBL/GenBank/DDBJ databases">
        <title>Genome Sequence of Jannaschia aquimarina DSM28248, a member of the Roseobacter clade.</title>
        <authorList>
            <person name="Voget S."/>
            <person name="Daniel R."/>
        </authorList>
    </citation>
    <scope>NUCLEOTIDE SEQUENCE [LARGE SCALE GENOMIC DNA]</scope>
    <source>
        <strain evidence="2 3">GSW-M26</strain>
    </source>
</reference>
<organism evidence="2 3">
    <name type="scientific">Jannaschia aquimarina</name>
    <dbReference type="NCBI Taxonomy" id="935700"/>
    <lineage>
        <taxon>Bacteria</taxon>
        <taxon>Pseudomonadati</taxon>
        <taxon>Pseudomonadota</taxon>
        <taxon>Alphaproteobacteria</taxon>
        <taxon>Rhodobacterales</taxon>
        <taxon>Roseobacteraceae</taxon>
        <taxon>Jannaschia</taxon>
    </lineage>
</organism>
<protein>
    <recommendedName>
        <fullName evidence="4">Lipoprotein</fullName>
    </recommendedName>
</protein>
<gene>
    <name evidence="2" type="ORF">jaqu_24370</name>
</gene>
<evidence type="ECO:0000313" key="2">
    <source>
        <dbReference type="EMBL" id="KIT15857.1"/>
    </source>
</evidence>